<evidence type="ECO:0000313" key="8">
    <source>
        <dbReference type="Proteomes" id="UP001268819"/>
    </source>
</evidence>
<dbReference type="PANTHER" id="PTHR11959:SF1">
    <property type="entry name" value="4-HYDROXYPHENYLPYRUVATE DIOXYGENASE"/>
    <property type="match status" value="1"/>
</dbReference>
<dbReference type="CDD" id="cd08342">
    <property type="entry name" value="HPPD_N_like"/>
    <property type="match status" value="1"/>
</dbReference>
<proteinExistence type="inferred from homology"/>
<organism evidence="7 8">
    <name type="scientific">Saccharothrix longispora</name>
    <dbReference type="NCBI Taxonomy" id="33920"/>
    <lineage>
        <taxon>Bacteria</taxon>
        <taxon>Bacillati</taxon>
        <taxon>Actinomycetota</taxon>
        <taxon>Actinomycetes</taxon>
        <taxon>Pseudonocardiales</taxon>
        <taxon>Pseudonocardiaceae</taxon>
        <taxon>Saccharothrix</taxon>
    </lineage>
</organism>
<keyword evidence="7" id="KW-0560">Oxidoreductase</keyword>
<keyword evidence="4" id="KW-0677">Repeat</keyword>
<comment type="similarity">
    <text evidence="2">Belongs to the 4HPPD family.</text>
</comment>
<dbReference type="PANTHER" id="PTHR11959">
    <property type="entry name" value="4-HYDROXYPHENYLPYRUVATE DIOXYGENASE"/>
    <property type="match status" value="1"/>
</dbReference>
<dbReference type="Pfam" id="PF14696">
    <property type="entry name" value="Glyoxalase_5"/>
    <property type="match status" value="1"/>
</dbReference>
<evidence type="ECO:0000313" key="7">
    <source>
        <dbReference type="EMBL" id="MDR6594236.1"/>
    </source>
</evidence>
<dbReference type="PIRSF" id="PIRSF009283">
    <property type="entry name" value="HPP_dOase"/>
    <property type="match status" value="1"/>
</dbReference>
<dbReference type="InterPro" id="IPR029068">
    <property type="entry name" value="Glyas_Bleomycin-R_OHBP_Dase"/>
</dbReference>
<dbReference type="InterPro" id="IPR037523">
    <property type="entry name" value="VOC_core"/>
</dbReference>
<dbReference type="Gene3D" id="3.10.180.10">
    <property type="entry name" value="2,3-Dihydroxybiphenyl 1,2-Dioxygenase, domain 1"/>
    <property type="match status" value="2"/>
</dbReference>
<dbReference type="InterPro" id="IPR041736">
    <property type="entry name" value="4OHPhenylPyrv_dOase_N"/>
</dbReference>
<dbReference type="InterPro" id="IPR004360">
    <property type="entry name" value="Glyas_Fos-R_dOase_dom"/>
</dbReference>
<dbReference type="NCBIfam" id="TIGR01263">
    <property type="entry name" value="4HPPD"/>
    <property type="match status" value="1"/>
</dbReference>
<name>A0ABU1PUF7_9PSEU</name>
<accession>A0ABU1PUF7</accession>
<keyword evidence="5" id="KW-0408">Iron</keyword>
<evidence type="ECO:0000256" key="4">
    <source>
        <dbReference type="ARBA" id="ARBA00022737"/>
    </source>
</evidence>
<dbReference type="GO" id="GO:0050585">
    <property type="term" value="F:4-hydroxymandelate synthase activity"/>
    <property type="evidence" value="ECO:0007669"/>
    <property type="project" value="UniProtKB-EC"/>
</dbReference>
<reference evidence="7 8" key="1">
    <citation type="submission" date="2023-07" db="EMBL/GenBank/DDBJ databases">
        <title>Sequencing the genomes of 1000 actinobacteria strains.</title>
        <authorList>
            <person name="Klenk H.-P."/>
        </authorList>
    </citation>
    <scope>NUCLEOTIDE SEQUENCE [LARGE SCALE GENOMIC DNA]</scope>
    <source>
        <strain evidence="7 8">DSM 43749</strain>
    </source>
</reference>
<sequence>MTRPFDDMTVDHVEFYVSDLPSKAAWWLNSYGFAISAASDEDAPVRSMVLSHHQVDLVLTESADADHAAAEYVKKHGDGVANIGLGVADAAAAFDEAVRRGARPVAEPATVDGVTTASIIGFGDVAHTFIQRHPGASRRALPGMRPTATPTGDATVQLGAVDHFAVCVEPGELDRSIEFYRRVLDFELIFEERVAVGKQAMTTRVVESTSGAVTLTLIEPDVSCEPGHIDSFLRDHGGAGVQHMAFATGNIVSTLDSLAARGVAFLDAPGSYYSMLAGRVEPIRYAIGELRERNILVDEDHGGQLYQIFTMSTHPRNTIFFELIERLGATSFGSGNIKALYEAVELQRHLERSE</sequence>
<dbReference type="PROSITE" id="PS51819">
    <property type="entry name" value="VOC"/>
    <property type="match status" value="2"/>
</dbReference>
<evidence type="ECO:0000256" key="3">
    <source>
        <dbReference type="ARBA" id="ARBA00022723"/>
    </source>
</evidence>
<comment type="caution">
    <text evidence="7">The sequence shown here is derived from an EMBL/GenBank/DDBJ whole genome shotgun (WGS) entry which is preliminary data.</text>
</comment>
<protein>
    <submittedName>
        <fullName evidence="7">4-hydroxymandelate synthase</fullName>
        <ecNumber evidence="7">1.13.11.46</ecNumber>
    </submittedName>
</protein>
<gene>
    <name evidence="7" type="ORF">J2S66_002620</name>
</gene>
<dbReference type="EC" id="1.13.11.46" evidence="7"/>
<dbReference type="InterPro" id="IPR041735">
    <property type="entry name" value="4OHPhenylPyrv_dOase_C"/>
</dbReference>
<dbReference type="SUPFAM" id="SSF54593">
    <property type="entry name" value="Glyoxalase/Bleomycin resistance protein/Dihydroxybiphenyl dioxygenase"/>
    <property type="match status" value="1"/>
</dbReference>
<dbReference type="EMBL" id="JAVDSG010000001">
    <property type="protein sequence ID" value="MDR6594236.1"/>
    <property type="molecule type" value="Genomic_DNA"/>
</dbReference>
<feature type="domain" description="VOC" evidence="6">
    <location>
        <begin position="9"/>
        <end position="132"/>
    </location>
</feature>
<dbReference type="CDD" id="cd07250">
    <property type="entry name" value="HPPD_C_like"/>
    <property type="match status" value="1"/>
</dbReference>
<dbReference type="Pfam" id="PF00903">
    <property type="entry name" value="Glyoxalase"/>
    <property type="match status" value="1"/>
</dbReference>
<evidence type="ECO:0000256" key="2">
    <source>
        <dbReference type="ARBA" id="ARBA00005877"/>
    </source>
</evidence>
<feature type="domain" description="VOC" evidence="6">
    <location>
        <begin position="160"/>
        <end position="311"/>
    </location>
</feature>
<keyword evidence="8" id="KW-1185">Reference proteome</keyword>
<dbReference type="RefSeq" id="WP_310307237.1">
    <property type="nucleotide sequence ID" value="NZ_BAAAXB010000001.1"/>
</dbReference>
<dbReference type="InterPro" id="IPR005956">
    <property type="entry name" value="4OHPhenylPyrv_dOase"/>
</dbReference>
<comment type="cofactor">
    <cofactor evidence="1">
        <name>Fe cation</name>
        <dbReference type="ChEBI" id="CHEBI:24875"/>
    </cofactor>
</comment>
<evidence type="ECO:0000256" key="5">
    <source>
        <dbReference type="ARBA" id="ARBA00023004"/>
    </source>
</evidence>
<evidence type="ECO:0000259" key="6">
    <source>
        <dbReference type="PROSITE" id="PS51819"/>
    </source>
</evidence>
<evidence type="ECO:0000256" key="1">
    <source>
        <dbReference type="ARBA" id="ARBA00001962"/>
    </source>
</evidence>
<dbReference type="Proteomes" id="UP001268819">
    <property type="component" value="Unassembled WGS sequence"/>
</dbReference>
<keyword evidence="3" id="KW-0479">Metal-binding</keyword>